<evidence type="ECO:0000313" key="1">
    <source>
        <dbReference type="EMBL" id="WEK48134.1"/>
    </source>
</evidence>
<accession>A0AAJ5X8Q8</accession>
<dbReference type="KEGG" id="acob:P0Y56_07515"/>
<dbReference type="AlphaFoldDB" id="A0AAJ5X8Q8"/>
<proteinExistence type="predicted"/>
<evidence type="ECO:0000313" key="2">
    <source>
        <dbReference type="Proteomes" id="UP001218362"/>
    </source>
</evidence>
<reference evidence="1" key="1">
    <citation type="submission" date="2023-03" db="EMBL/GenBank/DDBJ databases">
        <title>Andean soil-derived lignocellulolytic bacterial consortium as a source of novel taxa and putative plastic-active enzymes.</title>
        <authorList>
            <person name="Diaz-Garcia L."/>
            <person name="Chuvochina M."/>
            <person name="Feuerriegel G."/>
            <person name="Bunk B."/>
            <person name="Sproer C."/>
            <person name="Streit W.R."/>
            <person name="Rodriguez L.M."/>
            <person name="Overmann J."/>
            <person name="Jimenez D.J."/>
        </authorList>
    </citation>
    <scope>NUCLEOTIDE SEQUENCE</scope>
    <source>
        <strain evidence="1">MAG 26</strain>
    </source>
</reference>
<name>A0AAJ5X8Q8_9SPHN</name>
<organism evidence="1 2">
    <name type="scientific">Candidatus Andeanibacterium colombiense</name>
    <dbReference type="NCBI Taxonomy" id="3121345"/>
    <lineage>
        <taxon>Bacteria</taxon>
        <taxon>Pseudomonadati</taxon>
        <taxon>Pseudomonadota</taxon>
        <taxon>Alphaproteobacteria</taxon>
        <taxon>Sphingomonadales</taxon>
        <taxon>Sphingomonadaceae</taxon>
        <taxon>Candidatus Andeanibacterium</taxon>
    </lineage>
</organism>
<dbReference type="Proteomes" id="UP001218362">
    <property type="component" value="Chromosome"/>
</dbReference>
<dbReference type="EMBL" id="CP119316">
    <property type="protein sequence ID" value="WEK48134.1"/>
    <property type="molecule type" value="Genomic_DNA"/>
</dbReference>
<protein>
    <submittedName>
        <fullName evidence="1">Uncharacterized protein</fullName>
    </submittedName>
</protein>
<sequence>MIAGSRRRGQPVLALVVLLGGWIALRAAQWETPFAQVLRDLPRSVLTGAAPALPVAPTPFLAPRRQPDPRPIAAARDWPVVGALPAIATSPAERAMFDLPDPLRPRLEPFLAATPLPRRLAAAHTMLMMSGLAALPLPPELARLIAPRAGPGSAAYQPLTTFAASPSGGRWSADGWVLLRRDTETALTSGRGSYGRSQAGAVLRYALAPSSPLRPMAYARVSGALGGTAESELAVGLSARPVAKLPVRLAAELRATRAATGFLARPAGYAVTELPGFALPLRFTGEAYGQAGYVGGRYSSAFADGQIRAERRLAELGTARLSAGGGAWGGAQKGAARLDLGPTASVQLKLGPANPRLSMDWRFRVAGNAEPASGPALTISAGF</sequence>
<gene>
    <name evidence="1" type="ORF">P0Y56_07515</name>
</gene>